<dbReference type="EMBL" id="PDXD01000445">
    <property type="protein sequence ID" value="RYN46401.1"/>
    <property type="molecule type" value="Genomic_DNA"/>
</dbReference>
<sequence length="434" mass="50402">MAPNTDVYTRACVITLKSPSVGKSTSQISELTGINPRTVDRIYSRAIAAGFEPNVLPLKILPHHVQDSSRSGRPLKQTEEVKEEVIHHVRRDRYGREKTCADVAGGLSLKGVDISASTVWRVLREAGYHKTKPTRKPGLTQKMREERYKWALNHKDWTLEDWKNVIWTDETSVVLGHRRGGYRVWRKPEERAVKSCIRERWKGYSEFMFWGCFTYNKKGPCYVYQPESKAERDAATQIISQLNAELEPVMRDEWELNTAMRRTGLRNKPGKKPAWRWTEKNGKLVRSSGGGIDWWRYQTCVLIPKLIPFAKECEQDRPGTVVMEDMAPAHAHHYQEVIYSLHQVRKLLWCGNSPDCNCIEPCWFYMKRETTKKGAPQSRAQAIRVWEQCWRDLSQAKIQAWIERILVHIPKIIDLRGGNEYIEGRGSRRVRAEE</sequence>
<evidence type="ECO:0000259" key="1">
    <source>
        <dbReference type="Pfam" id="PF01498"/>
    </source>
</evidence>
<comment type="caution">
    <text evidence="2">The sequence shown here is derived from an EMBL/GenBank/DDBJ whole genome shotgun (WGS) entry which is preliminary data.</text>
</comment>
<dbReference type="InterPro" id="IPR036397">
    <property type="entry name" value="RNaseH_sf"/>
</dbReference>
<evidence type="ECO:0000313" key="3">
    <source>
        <dbReference type="Proteomes" id="UP000291422"/>
    </source>
</evidence>
<accession>A0A4Q4MCC9</accession>
<dbReference type="GO" id="GO:0003677">
    <property type="term" value="F:DNA binding"/>
    <property type="evidence" value="ECO:0007669"/>
    <property type="project" value="InterPro"/>
</dbReference>
<dbReference type="Pfam" id="PF01498">
    <property type="entry name" value="HTH_Tnp_Tc3_2"/>
    <property type="match status" value="1"/>
</dbReference>
<dbReference type="GO" id="GO:0015074">
    <property type="term" value="P:DNA integration"/>
    <property type="evidence" value="ECO:0007669"/>
    <property type="project" value="InterPro"/>
</dbReference>
<dbReference type="Proteomes" id="UP000291422">
    <property type="component" value="Unassembled WGS sequence"/>
</dbReference>
<dbReference type="SUPFAM" id="SSF46689">
    <property type="entry name" value="Homeodomain-like"/>
    <property type="match status" value="1"/>
</dbReference>
<feature type="domain" description="Transposase Tc1-like" evidence="1">
    <location>
        <begin position="84"/>
        <end position="156"/>
    </location>
</feature>
<name>A0A4Q4MCC9_ALTAL</name>
<gene>
    <name evidence="2" type="ORF">AA0117_g13486</name>
</gene>
<organism evidence="2 3">
    <name type="scientific">Alternaria alternata</name>
    <name type="common">Alternaria rot fungus</name>
    <name type="synonym">Torula alternata</name>
    <dbReference type="NCBI Taxonomy" id="5599"/>
    <lineage>
        <taxon>Eukaryota</taxon>
        <taxon>Fungi</taxon>
        <taxon>Dikarya</taxon>
        <taxon>Ascomycota</taxon>
        <taxon>Pezizomycotina</taxon>
        <taxon>Dothideomycetes</taxon>
        <taxon>Pleosporomycetidae</taxon>
        <taxon>Pleosporales</taxon>
        <taxon>Pleosporineae</taxon>
        <taxon>Pleosporaceae</taxon>
        <taxon>Alternaria</taxon>
        <taxon>Alternaria sect. Alternaria</taxon>
        <taxon>Alternaria alternata complex</taxon>
    </lineage>
</organism>
<reference evidence="3" key="1">
    <citation type="journal article" date="2019" name="bioRxiv">
        <title>Genomics, evolutionary history and diagnostics of the Alternaria alternata species group including apple and Asian pear pathotypes.</title>
        <authorList>
            <person name="Armitage A.D."/>
            <person name="Cockerton H.M."/>
            <person name="Sreenivasaprasad S."/>
            <person name="Woodhall J.W."/>
            <person name="Lane C.R."/>
            <person name="Harrison R.J."/>
            <person name="Clarkson J.P."/>
        </authorList>
    </citation>
    <scope>NUCLEOTIDE SEQUENCE [LARGE SCALE GENOMIC DNA]</scope>
    <source>
        <strain evidence="3">FERA 1177</strain>
    </source>
</reference>
<dbReference type="Pfam" id="PF13384">
    <property type="entry name" value="HTH_23"/>
    <property type="match status" value="1"/>
</dbReference>
<dbReference type="InterPro" id="IPR009057">
    <property type="entry name" value="Homeodomain-like_sf"/>
</dbReference>
<dbReference type="Gene3D" id="3.30.420.10">
    <property type="entry name" value="Ribonuclease H-like superfamily/Ribonuclease H"/>
    <property type="match status" value="1"/>
</dbReference>
<dbReference type="InterPro" id="IPR002492">
    <property type="entry name" value="Transposase_Tc1-like"/>
</dbReference>
<proteinExistence type="predicted"/>
<protein>
    <recommendedName>
        <fullName evidence="1">Transposase Tc1-like domain-containing protein</fullName>
    </recommendedName>
</protein>
<dbReference type="AlphaFoldDB" id="A0A4Q4MCC9"/>
<dbReference type="GO" id="GO:0006313">
    <property type="term" value="P:DNA transposition"/>
    <property type="evidence" value="ECO:0007669"/>
    <property type="project" value="InterPro"/>
</dbReference>
<evidence type="ECO:0000313" key="2">
    <source>
        <dbReference type="EMBL" id="RYN46401.1"/>
    </source>
</evidence>